<dbReference type="EMBL" id="MU807231">
    <property type="protein sequence ID" value="KAJ3831799.1"/>
    <property type="molecule type" value="Genomic_DNA"/>
</dbReference>
<evidence type="ECO:0000313" key="1">
    <source>
        <dbReference type="EMBL" id="KAJ3831799.1"/>
    </source>
</evidence>
<name>A0AA38NWA0_9AGAR</name>
<dbReference type="Proteomes" id="UP001163846">
    <property type="component" value="Unassembled WGS sequence"/>
</dbReference>
<gene>
    <name evidence="1" type="ORF">F5878DRAFT_667187</name>
</gene>
<comment type="caution">
    <text evidence="1">The sequence shown here is derived from an EMBL/GenBank/DDBJ whole genome shotgun (WGS) entry which is preliminary data.</text>
</comment>
<organism evidence="1 2">
    <name type="scientific">Lentinula raphanica</name>
    <dbReference type="NCBI Taxonomy" id="153919"/>
    <lineage>
        <taxon>Eukaryota</taxon>
        <taxon>Fungi</taxon>
        <taxon>Dikarya</taxon>
        <taxon>Basidiomycota</taxon>
        <taxon>Agaricomycotina</taxon>
        <taxon>Agaricomycetes</taxon>
        <taxon>Agaricomycetidae</taxon>
        <taxon>Agaricales</taxon>
        <taxon>Marasmiineae</taxon>
        <taxon>Omphalotaceae</taxon>
        <taxon>Lentinula</taxon>
    </lineage>
</organism>
<dbReference type="Gene3D" id="1.10.555.10">
    <property type="entry name" value="Rho GTPase activation protein"/>
    <property type="match status" value="1"/>
</dbReference>
<evidence type="ECO:0000313" key="2">
    <source>
        <dbReference type="Proteomes" id="UP001163846"/>
    </source>
</evidence>
<keyword evidence="2" id="KW-1185">Reference proteome</keyword>
<evidence type="ECO:0008006" key="3">
    <source>
        <dbReference type="Google" id="ProtNLM"/>
    </source>
</evidence>
<dbReference type="SUPFAM" id="SSF48350">
    <property type="entry name" value="GTPase activation domain, GAP"/>
    <property type="match status" value="1"/>
</dbReference>
<reference evidence="1" key="1">
    <citation type="submission" date="2022-08" db="EMBL/GenBank/DDBJ databases">
        <authorList>
            <consortium name="DOE Joint Genome Institute"/>
            <person name="Min B."/>
            <person name="Riley R."/>
            <person name="Sierra-Patev S."/>
            <person name="Naranjo-Ortiz M."/>
            <person name="Looney B."/>
            <person name="Konkel Z."/>
            <person name="Slot J.C."/>
            <person name="Sakamoto Y."/>
            <person name="Steenwyk J.L."/>
            <person name="Rokas A."/>
            <person name="Carro J."/>
            <person name="Camarero S."/>
            <person name="Ferreira P."/>
            <person name="Molpeceres G."/>
            <person name="Ruiz-Duenas F.J."/>
            <person name="Serrano A."/>
            <person name="Henrissat B."/>
            <person name="Drula E."/>
            <person name="Hughes K.W."/>
            <person name="Mata J.L."/>
            <person name="Ishikawa N.K."/>
            <person name="Vargas-Isla R."/>
            <person name="Ushijima S."/>
            <person name="Smith C.A."/>
            <person name="Ahrendt S."/>
            <person name="Andreopoulos W."/>
            <person name="He G."/>
            <person name="Labutti K."/>
            <person name="Lipzen A."/>
            <person name="Ng V."/>
            <person name="Sandor L."/>
            <person name="Barry K."/>
            <person name="Martinez A.T."/>
            <person name="Xiao Y."/>
            <person name="Gibbons J.G."/>
            <person name="Terashima K."/>
            <person name="Hibbett D.S."/>
            <person name="Grigoriev I.V."/>
        </authorList>
    </citation>
    <scope>NUCLEOTIDE SEQUENCE</scope>
    <source>
        <strain evidence="1">TFB9207</strain>
    </source>
</reference>
<protein>
    <recommendedName>
        <fullName evidence="3">Rho GTPase activation protein</fullName>
    </recommendedName>
</protein>
<dbReference type="AlphaFoldDB" id="A0AA38NWA0"/>
<sequence>MLFIRRVFHLSRSGPSPVVARNKKRDASADGVPLRIVRVGSNCDTLHRAGAICISPERCFAKVIPAATVPLSPAPASPLHKTNPLRPMTSCALSATARLPDFRNGLRSLKVLQAVVYIPPMSSSHQGPKKPLRRGELSSWCFRETLRVPSFVEDVISRASRKDGNIRRLGQLTEAIDRDPLFVDLSQDDAVQLAKERLTRTARTVDDWVVAFAHMDEVTGSEMDFGNLAILICPSILYPRHGSVREESSKAIGVLTTLLDNQDEFFALPDTTPPVYFSLE</sequence>
<accession>A0AA38NWA0</accession>
<dbReference type="InterPro" id="IPR008936">
    <property type="entry name" value="Rho_GTPase_activation_prot"/>
</dbReference>
<proteinExistence type="predicted"/>